<dbReference type="AlphaFoldDB" id="A0AAW4PJJ2"/>
<evidence type="ECO:0000256" key="1">
    <source>
        <dbReference type="SAM" id="Phobius"/>
    </source>
</evidence>
<sequence>MDRYWLLKVEIAMLGELYRQNGMTRPDRYDLFSEKLNLDIKIGFPTVVISGFIPLIVLVG</sequence>
<reference evidence="2 3" key="1">
    <citation type="submission" date="2021-06" db="EMBL/GenBank/DDBJ databases">
        <title>Halomicroarcula sp. a new haloarchaeum isolated from saline soil.</title>
        <authorList>
            <person name="Duran-Viseras A."/>
            <person name="Sanchez-Porro C."/>
            <person name="Ventosa A."/>
        </authorList>
    </citation>
    <scope>NUCLEOTIDE SEQUENCE [LARGE SCALE GENOMIC DNA]</scope>
    <source>
        <strain evidence="2 3">F27</strain>
    </source>
</reference>
<keyword evidence="1" id="KW-0472">Membrane</keyword>
<dbReference type="Proteomes" id="UP001430455">
    <property type="component" value="Unassembled WGS sequence"/>
</dbReference>
<organism evidence="2 3">
    <name type="scientific">Haloarcula nitratireducens</name>
    <dbReference type="NCBI Taxonomy" id="2487749"/>
    <lineage>
        <taxon>Archaea</taxon>
        <taxon>Methanobacteriati</taxon>
        <taxon>Methanobacteriota</taxon>
        <taxon>Stenosarchaea group</taxon>
        <taxon>Halobacteria</taxon>
        <taxon>Halobacteriales</taxon>
        <taxon>Haloarculaceae</taxon>
        <taxon>Haloarcula</taxon>
    </lineage>
</organism>
<keyword evidence="3" id="KW-1185">Reference proteome</keyword>
<accession>A0AAW4PJJ2</accession>
<dbReference type="RefSeq" id="WP_220582728.1">
    <property type="nucleotide sequence ID" value="NZ_RKLT01000041.1"/>
</dbReference>
<name>A0AAW4PJJ2_9EURY</name>
<keyword evidence="1" id="KW-0812">Transmembrane</keyword>
<evidence type="ECO:0000313" key="2">
    <source>
        <dbReference type="EMBL" id="MBX0298148.1"/>
    </source>
</evidence>
<comment type="caution">
    <text evidence="2">The sequence shown here is derived from an EMBL/GenBank/DDBJ whole genome shotgun (WGS) entry which is preliminary data.</text>
</comment>
<dbReference type="EMBL" id="RKLT01000041">
    <property type="protein sequence ID" value="MBX0298148.1"/>
    <property type="molecule type" value="Genomic_DNA"/>
</dbReference>
<feature type="transmembrane region" description="Helical" evidence="1">
    <location>
        <begin position="42"/>
        <end position="59"/>
    </location>
</feature>
<protein>
    <submittedName>
        <fullName evidence="2">Uncharacterized protein</fullName>
    </submittedName>
</protein>
<evidence type="ECO:0000313" key="3">
    <source>
        <dbReference type="Proteomes" id="UP001430455"/>
    </source>
</evidence>
<keyword evidence="1" id="KW-1133">Transmembrane helix</keyword>
<proteinExistence type="predicted"/>
<gene>
    <name evidence="2" type="ORF">EGH23_25135</name>
</gene>